<accession>A0A919S103</accession>
<dbReference type="EMBL" id="BOPZ01000023">
    <property type="protein sequence ID" value="GIM29827.1"/>
    <property type="molecule type" value="Genomic_DNA"/>
</dbReference>
<reference evidence="1" key="1">
    <citation type="submission" date="2021-03" db="EMBL/GenBank/DDBJ databases">
        <title>Taxonomic study of Clostridium polyendosporum from meadow-gley soil under rice.</title>
        <authorList>
            <person name="Kobayashi H."/>
            <person name="Tanizawa Y."/>
            <person name="Yagura M."/>
        </authorList>
    </citation>
    <scope>NUCLEOTIDE SEQUENCE</scope>
    <source>
        <strain evidence="1">JCM 30710</strain>
    </source>
</reference>
<organism evidence="1 2">
    <name type="scientific">Clostridium polyendosporum</name>
    <dbReference type="NCBI Taxonomy" id="69208"/>
    <lineage>
        <taxon>Bacteria</taxon>
        <taxon>Bacillati</taxon>
        <taxon>Bacillota</taxon>
        <taxon>Clostridia</taxon>
        <taxon>Eubacteriales</taxon>
        <taxon>Clostridiaceae</taxon>
        <taxon>Clostridium</taxon>
    </lineage>
</organism>
<sequence>MLRIIRLVEQYKRVPSEIMGIDDPYLAFCFDEAIAHIQSFMYYNDKGVLKWRKTPHWINEKKQQNNSQLFNSMKENLKRFKNTKR</sequence>
<proteinExistence type="predicted"/>
<name>A0A919S103_9CLOT</name>
<dbReference type="AlphaFoldDB" id="A0A919S103"/>
<evidence type="ECO:0000313" key="1">
    <source>
        <dbReference type="EMBL" id="GIM29827.1"/>
    </source>
</evidence>
<keyword evidence="2" id="KW-1185">Reference proteome</keyword>
<dbReference type="Proteomes" id="UP000679179">
    <property type="component" value="Unassembled WGS sequence"/>
</dbReference>
<protein>
    <submittedName>
        <fullName evidence="1">Uncharacterized protein</fullName>
    </submittedName>
</protein>
<evidence type="ECO:0000313" key="2">
    <source>
        <dbReference type="Proteomes" id="UP000679179"/>
    </source>
</evidence>
<gene>
    <name evidence="1" type="ORF">CPJCM30710_24930</name>
</gene>
<comment type="caution">
    <text evidence="1">The sequence shown here is derived from an EMBL/GenBank/DDBJ whole genome shotgun (WGS) entry which is preliminary data.</text>
</comment>